<comment type="similarity">
    <text evidence="2">Belongs to the CRELD family.</text>
</comment>
<evidence type="ECO:0000256" key="9">
    <source>
        <dbReference type="ARBA" id="ARBA00023180"/>
    </source>
</evidence>
<evidence type="ECO:0000256" key="2">
    <source>
        <dbReference type="ARBA" id="ARBA00005897"/>
    </source>
</evidence>
<dbReference type="HOGENOM" id="CLU_038974_1_1_1"/>
<dbReference type="PROSITE" id="PS50026">
    <property type="entry name" value="EGF_3"/>
    <property type="match status" value="2"/>
</dbReference>
<evidence type="ECO:0000256" key="7">
    <source>
        <dbReference type="ARBA" id="ARBA00022837"/>
    </source>
</evidence>
<evidence type="ECO:0000313" key="12">
    <source>
        <dbReference type="Ensembl" id="ENSPMAP00000001659.1"/>
    </source>
</evidence>
<dbReference type="Pfam" id="PF07645">
    <property type="entry name" value="EGF_CA"/>
    <property type="match status" value="2"/>
</dbReference>
<dbReference type="SMART" id="SM00261">
    <property type="entry name" value="FU"/>
    <property type="match status" value="2"/>
</dbReference>
<dbReference type="SMART" id="SM00181">
    <property type="entry name" value="EGF"/>
    <property type="match status" value="4"/>
</dbReference>
<dbReference type="AlphaFoldDB" id="S4R8X8"/>
<dbReference type="GO" id="GO:0005509">
    <property type="term" value="F:calcium ion binding"/>
    <property type="evidence" value="ECO:0007669"/>
    <property type="project" value="InterPro"/>
</dbReference>
<organism evidence="12">
    <name type="scientific">Petromyzon marinus</name>
    <name type="common">Sea lamprey</name>
    <dbReference type="NCBI Taxonomy" id="7757"/>
    <lineage>
        <taxon>Eukaryota</taxon>
        <taxon>Metazoa</taxon>
        <taxon>Chordata</taxon>
        <taxon>Craniata</taxon>
        <taxon>Vertebrata</taxon>
        <taxon>Cyclostomata</taxon>
        <taxon>Hyperoartia</taxon>
        <taxon>Petromyzontiformes</taxon>
        <taxon>Petromyzontidae</taxon>
        <taxon>Petromyzon</taxon>
    </lineage>
</organism>
<keyword evidence="7" id="KW-0106">Calcium</keyword>
<dbReference type="PROSITE" id="PS00010">
    <property type="entry name" value="ASX_HYDROXYL"/>
    <property type="match status" value="1"/>
</dbReference>
<comment type="subcellular location">
    <subcellularLocation>
        <location evidence="1">Endoplasmic reticulum</location>
    </subcellularLocation>
</comment>
<evidence type="ECO:0000259" key="11">
    <source>
        <dbReference type="PROSITE" id="PS50026"/>
    </source>
</evidence>
<evidence type="ECO:0000256" key="4">
    <source>
        <dbReference type="ARBA" id="ARBA00022729"/>
    </source>
</evidence>
<dbReference type="Ensembl" id="ENSPMAT00000001668.1">
    <property type="protein sequence ID" value="ENSPMAP00000001659.1"/>
    <property type="gene ID" value="ENSPMAG00000001494.1"/>
</dbReference>
<evidence type="ECO:0000256" key="1">
    <source>
        <dbReference type="ARBA" id="ARBA00004240"/>
    </source>
</evidence>
<dbReference type="InterPro" id="IPR000742">
    <property type="entry name" value="EGF"/>
</dbReference>
<dbReference type="InterPro" id="IPR001881">
    <property type="entry name" value="EGF-like_Ca-bd_dom"/>
</dbReference>
<name>S4R8X8_PETMA</name>
<dbReference type="SUPFAM" id="SSF57184">
    <property type="entry name" value="Growth factor receptor domain"/>
    <property type="match status" value="1"/>
</dbReference>
<evidence type="ECO:0000256" key="3">
    <source>
        <dbReference type="ARBA" id="ARBA00022536"/>
    </source>
</evidence>
<keyword evidence="9" id="KW-0325">Glycoprotein</keyword>
<dbReference type="InterPro" id="IPR002049">
    <property type="entry name" value="LE_dom"/>
</dbReference>
<dbReference type="PROSITE" id="PS01248">
    <property type="entry name" value="EGF_LAM_1"/>
    <property type="match status" value="1"/>
</dbReference>
<dbReference type="PROSITE" id="PS00022">
    <property type="entry name" value="EGF_1"/>
    <property type="match status" value="1"/>
</dbReference>
<dbReference type="InterPro" id="IPR000152">
    <property type="entry name" value="EGF-type_Asp/Asn_hydroxyl_site"/>
</dbReference>
<dbReference type="GO" id="GO:0005783">
    <property type="term" value="C:endoplasmic reticulum"/>
    <property type="evidence" value="ECO:0007669"/>
    <property type="project" value="UniProtKB-SubCell"/>
</dbReference>
<evidence type="ECO:0000256" key="5">
    <source>
        <dbReference type="ARBA" id="ARBA00022737"/>
    </source>
</evidence>
<dbReference type="InterPro" id="IPR009030">
    <property type="entry name" value="Growth_fac_rcpt_cys_sf"/>
</dbReference>
<keyword evidence="8 10" id="KW-1015">Disulfide bond</keyword>
<dbReference type="InterPro" id="IPR018097">
    <property type="entry name" value="EGF_Ca-bd_CS"/>
</dbReference>
<dbReference type="InterPro" id="IPR021852">
    <property type="entry name" value="DUF3456"/>
</dbReference>
<accession>S4R8X8</accession>
<keyword evidence="6" id="KW-0256">Endoplasmic reticulum</keyword>
<dbReference type="InterPro" id="IPR049883">
    <property type="entry name" value="NOTCH1_EGF-like"/>
</dbReference>
<protein>
    <submittedName>
        <fullName evidence="12">Cysteine-rich with EGF-like domains 2</fullName>
    </submittedName>
</protein>
<sequence>PCSMCRGIVENFKKGKENTAKKNFGGGNTAWEAERVAKYEQSETRLVEILESLCDKTAYACHAMLEQHEEHLEKWWFHKQRAHPDLYSWFCVEMAKVCCPAGSFGPDCNQCQGEATRPCAGNGRCDGDGTRRGTGLCVCHPGYVGSLCLECEEEGFYLAQHNDTHALCSACHSACKTCSGPQHTNCGDCRPGYAKQDEEGGCVDVDECASEPTPCHGSQFCSNTEGSYVCKVCDPACEGCKAAGPDSCHKCLRGYTERDGVCVDVNECEEGLATQCVRENEVCVNTEGGYRCECGPGFHDRAGACKLVKPPGEQGLFDEISEDELVVLRQMAVGVVLCALATLAAKGDMVYTSLFIGAAAATAGYWLSERGDRLLDDMLTVK</sequence>
<dbReference type="SMART" id="SM00179">
    <property type="entry name" value="EGF_CA"/>
    <property type="match status" value="2"/>
</dbReference>
<dbReference type="GeneTree" id="ENSGT00940000160071"/>
<evidence type="ECO:0000256" key="10">
    <source>
        <dbReference type="PROSITE-ProRule" id="PRU00076"/>
    </source>
</evidence>
<proteinExistence type="inferred from homology"/>
<dbReference type="CDD" id="cd00064">
    <property type="entry name" value="FU"/>
    <property type="match status" value="1"/>
</dbReference>
<dbReference type="STRING" id="7757.ENSPMAP00000001659"/>
<dbReference type="Pfam" id="PF11938">
    <property type="entry name" value="DUF3456"/>
    <property type="match status" value="1"/>
</dbReference>
<evidence type="ECO:0000256" key="6">
    <source>
        <dbReference type="ARBA" id="ARBA00022824"/>
    </source>
</evidence>
<dbReference type="OMA" id="TGHFLIM"/>
<dbReference type="Gene3D" id="2.10.25.10">
    <property type="entry name" value="Laminin"/>
    <property type="match status" value="1"/>
</dbReference>
<dbReference type="CDD" id="cd00054">
    <property type="entry name" value="EGF_CA"/>
    <property type="match status" value="2"/>
</dbReference>
<dbReference type="PROSITE" id="PS01187">
    <property type="entry name" value="EGF_CA"/>
    <property type="match status" value="2"/>
</dbReference>
<dbReference type="PANTHER" id="PTHR24039:SF28">
    <property type="entry name" value="EGF-LIKE DOMAIN-CONTAINING PROTEIN"/>
    <property type="match status" value="1"/>
</dbReference>
<keyword evidence="3 10" id="KW-0245">EGF-like domain</keyword>
<keyword evidence="4" id="KW-0732">Signal</keyword>
<dbReference type="PANTHER" id="PTHR24039">
    <property type="entry name" value="FIBRILLIN-RELATED"/>
    <property type="match status" value="1"/>
</dbReference>
<keyword evidence="5" id="KW-0677">Repeat</keyword>
<dbReference type="Gene3D" id="2.90.20.10">
    <property type="entry name" value="Plasmodium vivax P25 domain"/>
    <property type="match status" value="1"/>
</dbReference>
<reference evidence="12" key="2">
    <citation type="submission" date="2025-09" db="UniProtKB">
        <authorList>
            <consortium name="Ensembl"/>
        </authorList>
    </citation>
    <scope>IDENTIFICATION</scope>
</reference>
<evidence type="ECO:0000256" key="8">
    <source>
        <dbReference type="ARBA" id="ARBA00023157"/>
    </source>
</evidence>
<feature type="domain" description="EGF-like" evidence="11">
    <location>
        <begin position="107"/>
        <end position="149"/>
    </location>
</feature>
<dbReference type="InterPro" id="IPR006212">
    <property type="entry name" value="Furin_repeat"/>
</dbReference>
<reference evidence="12" key="1">
    <citation type="submission" date="2025-08" db="UniProtKB">
        <authorList>
            <consortium name="Ensembl"/>
        </authorList>
    </citation>
    <scope>IDENTIFICATION</scope>
</reference>
<comment type="caution">
    <text evidence="10">Lacks conserved residue(s) required for the propagation of feature annotation.</text>
</comment>
<feature type="disulfide bond" evidence="10">
    <location>
        <begin position="139"/>
        <end position="148"/>
    </location>
</feature>
<feature type="domain" description="EGF-like" evidence="11">
    <location>
        <begin position="264"/>
        <end position="304"/>
    </location>
</feature>